<dbReference type="InterPro" id="IPR043519">
    <property type="entry name" value="NT_sf"/>
</dbReference>
<evidence type="ECO:0000313" key="1">
    <source>
        <dbReference type="EMBL" id="MDN4074025.1"/>
    </source>
</evidence>
<evidence type="ECO:0000313" key="2">
    <source>
        <dbReference type="Proteomes" id="UP001168694"/>
    </source>
</evidence>
<protein>
    <submittedName>
        <fullName evidence="1">Aminoglycoside 6-adenylyltransferase</fullName>
    </submittedName>
</protein>
<gene>
    <name evidence="1" type="ORF">QYF49_13530</name>
</gene>
<dbReference type="SUPFAM" id="SSF81631">
    <property type="entry name" value="PAP/OAS1 substrate-binding domain"/>
    <property type="match status" value="1"/>
</dbReference>
<dbReference type="Proteomes" id="UP001168694">
    <property type="component" value="Unassembled WGS sequence"/>
</dbReference>
<comment type="caution">
    <text evidence="1">The sequence shown here is derived from an EMBL/GenBank/DDBJ whole genome shotgun (WGS) entry which is preliminary data.</text>
</comment>
<dbReference type="RefSeq" id="WP_290400452.1">
    <property type="nucleotide sequence ID" value="NZ_JAUHLN010000002.1"/>
</dbReference>
<dbReference type="Pfam" id="PF04439">
    <property type="entry name" value="Adenyl_transf"/>
    <property type="match status" value="1"/>
</dbReference>
<dbReference type="PIRSF" id="PIRSF000812">
    <property type="entry name" value="AAD"/>
    <property type="match status" value="1"/>
</dbReference>
<dbReference type="SUPFAM" id="SSF81301">
    <property type="entry name" value="Nucleotidyltransferase"/>
    <property type="match status" value="1"/>
</dbReference>
<name>A0ABT8E7Z9_9BACL</name>
<dbReference type="EMBL" id="JAUHLN010000002">
    <property type="protein sequence ID" value="MDN4074025.1"/>
    <property type="molecule type" value="Genomic_DNA"/>
</dbReference>
<reference evidence="1" key="1">
    <citation type="submission" date="2023-06" db="EMBL/GenBank/DDBJ databases">
        <title>Draft Genome Sequences of Representative Paenibacillus Polymyxa, Bacillus cereus, Fictibacillus sp., and Brevibacillus agri Strains Isolated from Amazonian Dark Earth.</title>
        <authorList>
            <person name="Pellegrinetti T.A."/>
            <person name="Cunha I.C.M."/>
            <person name="Chaves M.G."/>
            <person name="Freitas A.S."/>
            <person name="Silva A.V.R."/>
            <person name="Tsai S.M."/>
            <person name="Mendes L.W."/>
        </authorList>
    </citation>
    <scope>NUCLEOTIDE SEQUENCE</scope>
    <source>
        <strain evidence="1">CENA-BCM004</strain>
    </source>
</reference>
<dbReference type="InterPro" id="IPR007530">
    <property type="entry name" value="Aminoglycoside_adenylylTfrase"/>
</dbReference>
<sequence length="286" mass="33543">MLAKIIKFANKEKRIRAVILNGSRVNPNAPKDIFQDYDVVFITEDVAYYIENRNWIRPFGEIMIMQTPDAMAMGTAELGEISGKYTYLMQFMDGMRIDLTFYPAGKVQDLVHDSLSKVILDKDGILPELPEPSDQDYITKCPSEREFLDCCNEFWWVSTYIAKGLWRKELPYAKAMFDGPVRNMLILMLKWQIGLRHDFSVDSGKHGKYFKSYLEPEMYGQLLQTYSDGQYENIWEALFEMGRLFRRTSQDLAGRLGFRYAEDEDHHVTAYLRHVRHLPFDAEKMY</sequence>
<organism evidence="1 2">
    <name type="scientific">Fictibacillus terranigra</name>
    <dbReference type="NCBI Taxonomy" id="3058424"/>
    <lineage>
        <taxon>Bacteria</taxon>
        <taxon>Bacillati</taxon>
        <taxon>Bacillota</taxon>
        <taxon>Bacilli</taxon>
        <taxon>Bacillales</taxon>
        <taxon>Fictibacillaceae</taxon>
        <taxon>Fictibacillus</taxon>
    </lineage>
</organism>
<proteinExistence type="predicted"/>
<accession>A0ABT8E7Z9</accession>
<dbReference type="Gene3D" id="3.30.460.10">
    <property type="entry name" value="Beta Polymerase, domain 2"/>
    <property type="match status" value="1"/>
</dbReference>
<keyword evidence="2" id="KW-1185">Reference proteome</keyword>
<dbReference type="Gene3D" id="1.20.120.330">
    <property type="entry name" value="Nucleotidyltransferases domain 2"/>
    <property type="match status" value="1"/>
</dbReference>